<feature type="compositionally biased region" description="Basic and acidic residues" evidence="1">
    <location>
        <begin position="63"/>
        <end position="77"/>
    </location>
</feature>
<name>A0A381N159_9ZZZZ</name>
<evidence type="ECO:0000313" key="2">
    <source>
        <dbReference type="EMBL" id="SUZ48350.1"/>
    </source>
</evidence>
<evidence type="ECO:0000256" key="1">
    <source>
        <dbReference type="SAM" id="MobiDB-lite"/>
    </source>
</evidence>
<dbReference type="AlphaFoldDB" id="A0A381N159"/>
<organism evidence="2">
    <name type="scientific">marine metagenome</name>
    <dbReference type="NCBI Taxonomy" id="408172"/>
    <lineage>
        <taxon>unclassified sequences</taxon>
        <taxon>metagenomes</taxon>
        <taxon>ecological metagenomes</taxon>
    </lineage>
</organism>
<sequence>MSQQQPQQEQEQKVTTFPQAMQMLVDGVNVAQKRGAYSLEESALLFQAMTFLRTNLKQQQSEQKPEQKQPLEKIEEM</sequence>
<reference evidence="2" key="1">
    <citation type="submission" date="2018-05" db="EMBL/GenBank/DDBJ databases">
        <authorList>
            <person name="Lanie J.A."/>
            <person name="Ng W.-L."/>
            <person name="Kazmierczak K.M."/>
            <person name="Andrzejewski T.M."/>
            <person name="Davidsen T.M."/>
            <person name="Wayne K.J."/>
            <person name="Tettelin H."/>
            <person name="Glass J.I."/>
            <person name="Rusch D."/>
            <person name="Podicherti R."/>
            <person name="Tsui H.-C.T."/>
            <person name="Winkler M.E."/>
        </authorList>
    </citation>
    <scope>NUCLEOTIDE SEQUENCE</scope>
</reference>
<feature type="region of interest" description="Disordered" evidence="1">
    <location>
        <begin position="56"/>
        <end position="77"/>
    </location>
</feature>
<gene>
    <name evidence="2" type="ORF">METZ01_LOCUS1204</name>
</gene>
<dbReference type="EMBL" id="UINC01000064">
    <property type="protein sequence ID" value="SUZ48350.1"/>
    <property type="molecule type" value="Genomic_DNA"/>
</dbReference>
<protein>
    <submittedName>
        <fullName evidence="2">Uncharacterized protein</fullName>
    </submittedName>
</protein>
<proteinExistence type="predicted"/>
<accession>A0A381N159</accession>